<keyword evidence="1" id="KW-0677">Repeat</keyword>
<dbReference type="CDD" id="cd18186">
    <property type="entry name" value="BTB_POZ_ZBTB_KLHL-like"/>
    <property type="match status" value="1"/>
</dbReference>
<gene>
    <name evidence="5" type="ORF">M0813_12189</name>
</gene>
<evidence type="ECO:0000259" key="4">
    <source>
        <dbReference type="PROSITE" id="PS50097"/>
    </source>
</evidence>
<feature type="coiled-coil region" evidence="2">
    <location>
        <begin position="538"/>
        <end position="566"/>
    </location>
</feature>
<accession>A0ABQ8ZCH1</accession>
<dbReference type="InterPro" id="IPR000210">
    <property type="entry name" value="BTB/POZ_dom"/>
</dbReference>
<feature type="domain" description="BTB" evidence="4">
    <location>
        <begin position="575"/>
        <end position="634"/>
    </location>
</feature>
<organism evidence="5 6">
    <name type="scientific">Anaeramoeba flamelloides</name>
    <dbReference type="NCBI Taxonomy" id="1746091"/>
    <lineage>
        <taxon>Eukaryota</taxon>
        <taxon>Metamonada</taxon>
        <taxon>Anaeramoebidae</taxon>
        <taxon>Anaeramoeba</taxon>
    </lineage>
</organism>
<dbReference type="Gene3D" id="2.130.10.30">
    <property type="entry name" value="Regulator of chromosome condensation 1/beta-lactamase-inhibitor protein II"/>
    <property type="match status" value="1"/>
</dbReference>
<reference evidence="5" key="1">
    <citation type="submission" date="2022-08" db="EMBL/GenBank/DDBJ databases">
        <title>Novel sulfate-reducing endosymbionts in the free-living metamonad Anaeramoeba.</title>
        <authorList>
            <person name="Jerlstrom-Hultqvist J."/>
            <person name="Cepicka I."/>
            <person name="Gallot-Lavallee L."/>
            <person name="Salas-Leiva D."/>
            <person name="Curtis B.A."/>
            <person name="Zahonova K."/>
            <person name="Pipaliya S."/>
            <person name="Dacks J."/>
            <person name="Roger A.J."/>
        </authorList>
    </citation>
    <scope>NUCLEOTIDE SEQUENCE</scope>
    <source>
        <strain evidence="5">Schooner1</strain>
    </source>
</reference>
<evidence type="ECO:0000313" key="6">
    <source>
        <dbReference type="Proteomes" id="UP001150062"/>
    </source>
</evidence>
<keyword evidence="6" id="KW-1185">Reference proteome</keyword>
<name>A0ABQ8ZCH1_9EUKA</name>
<comment type="caution">
    <text evidence="5">The sequence shown here is derived from an EMBL/GenBank/DDBJ whole genome shotgun (WGS) entry which is preliminary data.</text>
</comment>
<feature type="region of interest" description="Disordered" evidence="3">
    <location>
        <begin position="1"/>
        <end position="27"/>
    </location>
</feature>
<proteinExistence type="predicted"/>
<dbReference type="PROSITE" id="PS50097">
    <property type="entry name" value="BTB"/>
    <property type="match status" value="1"/>
</dbReference>
<dbReference type="EMBL" id="JAOAOG010000018">
    <property type="protein sequence ID" value="KAJ6254587.1"/>
    <property type="molecule type" value="Genomic_DNA"/>
</dbReference>
<evidence type="ECO:0000313" key="5">
    <source>
        <dbReference type="EMBL" id="KAJ6254587.1"/>
    </source>
</evidence>
<dbReference type="SUPFAM" id="SSF54695">
    <property type="entry name" value="POZ domain"/>
    <property type="match status" value="1"/>
</dbReference>
<dbReference type="Gene3D" id="3.30.710.10">
    <property type="entry name" value="Potassium Channel Kv1.1, Chain A"/>
    <property type="match status" value="1"/>
</dbReference>
<dbReference type="InterPro" id="IPR051210">
    <property type="entry name" value="Ub_ligase/GEF_domain"/>
</dbReference>
<evidence type="ECO:0000256" key="3">
    <source>
        <dbReference type="SAM" id="MobiDB-lite"/>
    </source>
</evidence>
<dbReference type="Proteomes" id="UP001150062">
    <property type="component" value="Unassembled WGS sequence"/>
</dbReference>
<evidence type="ECO:0000256" key="2">
    <source>
        <dbReference type="SAM" id="Coils"/>
    </source>
</evidence>
<evidence type="ECO:0000256" key="1">
    <source>
        <dbReference type="ARBA" id="ARBA00022737"/>
    </source>
</evidence>
<dbReference type="InterPro" id="IPR011333">
    <property type="entry name" value="SKP1/BTB/POZ_sf"/>
</dbReference>
<keyword evidence="2" id="KW-0175">Coiled coil</keyword>
<protein>
    <submittedName>
        <fullName evidence="5">Btk-binding protein-related</fullName>
    </submittedName>
</protein>
<dbReference type="SUPFAM" id="SSF50985">
    <property type="entry name" value="RCC1/BLIP-II"/>
    <property type="match status" value="2"/>
</dbReference>
<feature type="compositionally biased region" description="Basic and acidic residues" evidence="3">
    <location>
        <begin position="1"/>
        <end position="12"/>
    </location>
</feature>
<dbReference type="InterPro" id="IPR009091">
    <property type="entry name" value="RCC1/BLIP-II"/>
</dbReference>
<sequence>MQQKEIHKETQTQKKKPKQTTVSKESSPSNYYLTVKSSTLEILTKMDPVTQVEYKKDLCNINQIVGGFSYSCYCIDESKFMYFFKDGKTKDVYESCKSPQLFQNKILKVSCGDSQILLLDEGGCVYSISKCYTKDLCLSTGHPKGKVQQANKPYRVEFFTNNNLFVHDIECGSFNSYFLCSLKETNQITKSKSHKKPTSYSLYCCGEGSCSGTGTYRFIFEPIKVTDQITKVYSGKHSNHFWYFTHDNRIMGAGENNFSQLGMNLKEDYLLRSQEIQFTNIQICKIKELKASSEHSLLLTNNGELYGTGKEEFNGLNKQVEEFTRIESLNGIFVYQASVMPNFNFILTDHGIYYWGKGVINEDGFQKLNPLSTPKKLQIEQHPIDPEDYNLFSSLNVLFLIQKAQSPITQDLNFLFKSKQLCDSKINNIPVHKIWVEIRVGKPIKNFQIWIKKNNFNENQTLDFLKWIYTDKQRNRNSNHFKLFVNSFINNNDLIHSTIDQSLIKLYENQDSKNFCIRILAKDCKESNKKENVEKDQNNNYQIKYYEQEKEKEKEKEKEQEQEQGQGKVQSKEFKEIYVHDFILFARSGLYRSFFDFMNESQITNKIQDYTGKTFSTLEIFIKFLYFDKLILTVDDNPQLILQELSDASEYYQLNPKSRINLELNRIRKEFNLY</sequence>
<dbReference type="PANTHER" id="PTHR22870:SF388">
    <property type="entry name" value="CLARET, ISOFORM A"/>
    <property type="match status" value="1"/>
</dbReference>
<dbReference type="PANTHER" id="PTHR22870">
    <property type="entry name" value="REGULATOR OF CHROMOSOME CONDENSATION"/>
    <property type="match status" value="1"/>
</dbReference>